<dbReference type="InterPro" id="IPR021731">
    <property type="entry name" value="AMIN_dom"/>
</dbReference>
<dbReference type="InterPro" id="IPR002508">
    <property type="entry name" value="MurNAc-LAA_cat"/>
</dbReference>
<gene>
    <name evidence="6" type="ORF">JHW45_09895</name>
</gene>
<evidence type="ECO:0000256" key="3">
    <source>
        <dbReference type="ARBA" id="ARBA00022801"/>
    </source>
</evidence>
<evidence type="ECO:0000256" key="1">
    <source>
        <dbReference type="ARBA" id="ARBA00001561"/>
    </source>
</evidence>
<comment type="catalytic activity">
    <reaction evidence="1">
        <text>Hydrolyzes the link between N-acetylmuramoyl residues and L-amino acid residues in certain cell-wall glycopeptides.</text>
        <dbReference type="EC" id="3.5.1.28"/>
    </reaction>
</comment>
<dbReference type="SUPFAM" id="SSF53187">
    <property type="entry name" value="Zn-dependent exopeptidases"/>
    <property type="match status" value="1"/>
</dbReference>
<dbReference type="Gene3D" id="2.60.40.3500">
    <property type="match status" value="1"/>
</dbReference>
<proteinExistence type="predicted"/>
<dbReference type="Gene3D" id="3.40.630.40">
    <property type="entry name" value="Zn-dependent exopeptidases"/>
    <property type="match status" value="1"/>
</dbReference>
<feature type="chain" id="PRO_5045779914" description="N-acetylmuramoyl-L-alanine amidase" evidence="4">
    <location>
        <begin position="21"/>
        <end position="405"/>
    </location>
</feature>
<dbReference type="InterPro" id="IPR050695">
    <property type="entry name" value="N-acetylmuramoyl_amidase_3"/>
</dbReference>
<dbReference type="Proteomes" id="UP001218412">
    <property type="component" value="Chromosome"/>
</dbReference>
<reference evidence="6 7" key="1">
    <citation type="submission" date="2021-01" db="EMBL/GenBank/DDBJ databases">
        <title>Biogeographic distribution of Paracoccus.</title>
        <authorList>
            <person name="Hollensteiner J."/>
            <person name="Leineberger J."/>
            <person name="Brinkhoff T."/>
            <person name="Daniel R."/>
        </authorList>
    </citation>
    <scope>NUCLEOTIDE SEQUENCE [LARGE SCALE GENOMIC DNA]</scope>
    <source>
        <strain evidence="6 7">LMG25392</strain>
    </source>
</reference>
<feature type="domain" description="MurNAc-LAA" evidence="5">
    <location>
        <begin position="235"/>
        <end position="390"/>
    </location>
</feature>
<name>A0ABY7SRG3_9RHOB</name>
<dbReference type="Pfam" id="PF01520">
    <property type="entry name" value="Amidase_3"/>
    <property type="match status" value="1"/>
</dbReference>
<sequence>MTRLALIFALLLVWPGLAAAQEPATLQPGASSLTVTGRGKLLGWGGPPPMELRLTLTRAVPYRVYLVGDPIRLIVDLQGVDFAGSRPDDLFGADLVPAIRWGHYRRGWSRVVIELPGPYRVQSAGQRTTAPQPQITIALHPVDEADFAPRPSAATALRDLPPPAEFAPAAPPEKLVVALDPGHGGIDPGAQAGSASEADLVLSFAHDLRAALQARGVEVAMTREDDSFVRLEERMTRARAAGAQLFLSLHADALPQGQAAGATVYLWNPASDGRAARQLAMRHDRDDLVAGVDLAGQDDALADTLMDFARTDTQPRSENFARWLTSRMALMGIGMHGRPVKGAAFSVLKSPDIPSALLELGFISDDSDRANLTDPSWRARMVEVVADAITGWARDDRARSAMLRH</sequence>
<dbReference type="Pfam" id="PF11741">
    <property type="entry name" value="AMIN"/>
    <property type="match status" value="1"/>
</dbReference>
<evidence type="ECO:0000256" key="4">
    <source>
        <dbReference type="SAM" id="SignalP"/>
    </source>
</evidence>
<keyword evidence="7" id="KW-1185">Reference proteome</keyword>
<protein>
    <recommendedName>
        <fullName evidence="2">N-acetylmuramoyl-L-alanine amidase</fullName>
        <ecNumber evidence="2">3.5.1.28</ecNumber>
    </recommendedName>
</protein>
<dbReference type="PANTHER" id="PTHR30404:SF0">
    <property type="entry name" value="N-ACETYLMURAMOYL-L-ALANINE AMIDASE AMIC"/>
    <property type="match status" value="1"/>
</dbReference>
<keyword evidence="4" id="KW-0732">Signal</keyword>
<dbReference type="CDD" id="cd02696">
    <property type="entry name" value="MurNAc-LAA"/>
    <property type="match status" value="1"/>
</dbReference>
<dbReference type="EMBL" id="CP067134">
    <property type="protein sequence ID" value="WCR09439.1"/>
    <property type="molecule type" value="Genomic_DNA"/>
</dbReference>
<dbReference type="EC" id="3.5.1.28" evidence="2"/>
<evidence type="ECO:0000259" key="5">
    <source>
        <dbReference type="SMART" id="SM00646"/>
    </source>
</evidence>
<dbReference type="PANTHER" id="PTHR30404">
    <property type="entry name" value="N-ACETYLMURAMOYL-L-ALANINE AMIDASE"/>
    <property type="match status" value="1"/>
</dbReference>
<evidence type="ECO:0000313" key="7">
    <source>
        <dbReference type="Proteomes" id="UP001218412"/>
    </source>
</evidence>
<dbReference type="RefSeq" id="WP_272857549.1">
    <property type="nucleotide sequence ID" value="NZ_CP067134.1"/>
</dbReference>
<organism evidence="6 7">
    <name type="scientific">Paracoccus stylophorae</name>
    <dbReference type="NCBI Taxonomy" id="659350"/>
    <lineage>
        <taxon>Bacteria</taxon>
        <taxon>Pseudomonadati</taxon>
        <taxon>Pseudomonadota</taxon>
        <taxon>Alphaproteobacteria</taxon>
        <taxon>Rhodobacterales</taxon>
        <taxon>Paracoccaceae</taxon>
        <taxon>Paracoccus</taxon>
    </lineage>
</organism>
<keyword evidence="3" id="KW-0378">Hydrolase</keyword>
<dbReference type="SMART" id="SM00646">
    <property type="entry name" value="Ami_3"/>
    <property type="match status" value="1"/>
</dbReference>
<evidence type="ECO:0000313" key="6">
    <source>
        <dbReference type="EMBL" id="WCR09439.1"/>
    </source>
</evidence>
<feature type="signal peptide" evidence="4">
    <location>
        <begin position="1"/>
        <end position="20"/>
    </location>
</feature>
<evidence type="ECO:0000256" key="2">
    <source>
        <dbReference type="ARBA" id="ARBA00011901"/>
    </source>
</evidence>
<accession>A0ABY7SRG3</accession>